<keyword evidence="2" id="KW-1185">Reference proteome</keyword>
<sequence length="282" mass="29648">MLEGGFQPAQLKLTRNGGVATPNHRHFPTAAMATQWTDGVLGAPGARTMNIALIDTILGNKEAFPQFTFNGCPSTGNHTMIKVTDTTGTLHSLAWNNLNPAPAAFPLPNVAFDFTNPNWFVSATATITPGLGPATDISAALTMTAAGRDFHLAWDLSALDAFGAGAFNLTFSLFYNPELSGLSAGPTTIVGMRFRTPASPDENTVLHEAGHYLGLAASTLPDQTGSANPEWYLKNGNHCKAGGNSCVMYDTASVNTVFCATCLDAVSARDLSNPPVWGGNPF</sequence>
<dbReference type="RefSeq" id="WP_095959819.1">
    <property type="nucleotide sequence ID" value="NZ_CP022203.1"/>
</dbReference>
<dbReference type="EMBL" id="CP022203">
    <property type="protein sequence ID" value="ATB49183.1"/>
    <property type="molecule type" value="Genomic_DNA"/>
</dbReference>
<dbReference type="SUPFAM" id="SSF55486">
    <property type="entry name" value="Metalloproteases ('zincins'), catalytic domain"/>
    <property type="match status" value="1"/>
</dbReference>
<organism evidence="1 2">
    <name type="scientific">Corallococcus macrosporus DSM 14697</name>
    <dbReference type="NCBI Taxonomy" id="1189310"/>
    <lineage>
        <taxon>Bacteria</taxon>
        <taxon>Pseudomonadati</taxon>
        <taxon>Myxococcota</taxon>
        <taxon>Myxococcia</taxon>
        <taxon>Myxococcales</taxon>
        <taxon>Cystobacterineae</taxon>
        <taxon>Myxococcaceae</taxon>
        <taxon>Corallococcus</taxon>
    </lineage>
</organism>
<dbReference type="KEGG" id="mmas:MYMAC_004824"/>
<gene>
    <name evidence="1" type="ORF">MYMAC_004824</name>
</gene>
<dbReference type="OrthoDB" id="10021548at2"/>
<name>A0A250JZL5_9BACT</name>
<accession>A0A250JZL5</accession>
<dbReference type="AlphaFoldDB" id="A0A250JZL5"/>
<dbReference type="Proteomes" id="UP000217343">
    <property type="component" value="Chromosome"/>
</dbReference>
<protein>
    <submittedName>
        <fullName evidence="1">Uncharacterized protein</fullName>
    </submittedName>
</protein>
<reference evidence="1 2" key="1">
    <citation type="submission" date="2017-06" db="EMBL/GenBank/DDBJ databases">
        <title>Sequencing and comparative analysis of myxobacterial genomes.</title>
        <authorList>
            <person name="Rupp O."/>
            <person name="Goesmann A."/>
            <person name="Sogaard-Andersen L."/>
        </authorList>
    </citation>
    <scope>NUCLEOTIDE SEQUENCE [LARGE SCALE GENOMIC DNA]</scope>
    <source>
        <strain evidence="1 2">DSM 14697</strain>
    </source>
</reference>
<proteinExistence type="predicted"/>
<evidence type="ECO:0000313" key="1">
    <source>
        <dbReference type="EMBL" id="ATB49183.1"/>
    </source>
</evidence>
<evidence type="ECO:0000313" key="2">
    <source>
        <dbReference type="Proteomes" id="UP000217343"/>
    </source>
</evidence>